<organism evidence="1">
    <name type="scientific">Oppiella nova</name>
    <dbReference type="NCBI Taxonomy" id="334625"/>
    <lineage>
        <taxon>Eukaryota</taxon>
        <taxon>Metazoa</taxon>
        <taxon>Ecdysozoa</taxon>
        <taxon>Arthropoda</taxon>
        <taxon>Chelicerata</taxon>
        <taxon>Arachnida</taxon>
        <taxon>Acari</taxon>
        <taxon>Acariformes</taxon>
        <taxon>Sarcoptiformes</taxon>
        <taxon>Oribatida</taxon>
        <taxon>Brachypylina</taxon>
        <taxon>Oppioidea</taxon>
        <taxon>Oppiidae</taxon>
        <taxon>Oppiella</taxon>
    </lineage>
</organism>
<gene>
    <name evidence="1" type="ORF">ONB1V03_LOCUS20973</name>
</gene>
<accession>A0A7R9MQ54</accession>
<dbReference type="EMBL" id="CAJPVJ010038216">
    <property type="protein sequence ID" value="CAG2181552.1"/>
    <property type="molecule type" value="Genomic_DNA"/>
</dbReference>
<name>A0A7R9MQ54_9ACAR</name>
<evidence type="ECO:0000313" key="2">
    <source>
        <dbReference type="Proteomes" id="UP000728032"/>
    </source>
</evidence>
<keyword evidence="2" id="KW-1185">Reference proteome</keyword>
<dbReference type="Proteomes" id="UP000728032">
    <property type="component" value="Unassembled WGS sequence"/>
</dbReference>
<reference evidence="1" key="1">
    <citation type="submission" date="2020-11" db="EMBL/GenBank/DDBJ databases">
        <authorList>
            <person name="Tran Van P."/>
        </authorList>
    </citation>
    <scope>NUCLEOTIDE SEQUENCE</scope>
</reference>
<dbReference type="AlphaFoldDB" id="A0A7R9MQ54"/>
<protein>
    <submittedName>
        <fullName evidence="1">Uncharacterized protein</fullName>
    </submittedName>
</protein>
<feature type="non-terminal residue" evidence="1">
    <location>
        <position position="1"/>
    </location>
</feature>
<evidence type="ECO:0000313" key="1">
    <source>
        <dbReference type="EMBL" id="CAD7664415.1"/>
    </source>
</evidence>
<proteinExistence type="predicted"/>
<dbReference type="EMBL" id="OC953041">
    <property type="protein sequence ID" value="CAD7664415.1"/>
    <property type="molecule type" value="Genomic_DNA"/>
</dbReference>
<sequence length="50" mass="5543">MNSVTKYSTLIAHYLELYRNQSILSCDSSAPKNLQLREGCLAITATHESA</sequence>